<organism evidence="9 10">
    <name type="scientific">Methylobacillus methanolivorans</name>
    <dbReference type="NCBI Taxonomy" id="1848927"/>
    <lineage>
        <taxon>Bacteria</taxon>
        <taxon>Pseudomonadati</taxon>
        <taxon>Pseudomonadota</taxon>
        <taxon>Betaproteobacteria</taxon>
        <taxon>Nitrosomonadales</taxon>
        <taxon>Methylophilaceae</taxon>
        <taxon>Methylobacillus</taxon>
    </lineage>
</organism>
<dbReference type="InterPro" id="IPR000297">
    <property type="entry name" value="PPIase_PpiC"/>
</dbReference>
<evidence type="ECO:0000256" key="5">
    <source>
        <dbReference type="ARBA" id="ARBA00023110"/>
    </source>
</evidence>
<evidence type="ECO:0000256" key="1">
    <source>
        <dbReference type="ARBA" id="ARBA00000971"/>
    </source>
</evidence>
<comment type="similarity">
    <text evidence="2">Belongs to the PpiC/parvulin rotamase family.</text>
</comment>
<evidence type="ECO:0000313" key="9">
    <source>
        <dbReference type="EMBL" id="MFJ5444668.1"/>
    </source>
</evidence>
<dbReference type="NCBIfam" id="TIGR02925">
    <property type="entry name" value="cis_trans_EpsD"/>
    <property type="match status" value="1"/>
</dbReference>
<evidence type="ECO:0000256" key="6">
    <source>
        <dbReference type="ARBA" id="ARBA00023235"/>
    </source>
</evidence>
<feature type="region of interest" description="Disordered" evidence="7">
    <location>
        <begin position="289"/>
        <end position="312"/>
    </location>
</feature>
<dbReference type="InterPro" id="IPR050245">
    <property type="entry name" value="PrsA_foldase"/>
</dbReference>
<keyword evidence="4" id="KW-0732">Signal</keyword>
<dbReference type="EMBL" id="JBIWXY010000001">
    <property type="protein sequence ID" value="MFJ5444668.1"/>
    <property type="molecule type" value="Genomic_DNA"/>
</dbReference>
<reference evidence="9 10" key="1">
    <citation type="submission" date="2024-11" db="EMBL/GenBank/DDBJ databases">
        <authorList>
            <person name="Kaparullina E.N."/>
            <person name="Delegan Y.A."/>
            <person name="Doronina N.V."/>
        </authorList>
    </citation>
    <scope>NUCLEOTIDE SEQUENCE [LARGE SCALE GENOMIC DNA]</scope>
    <source>
        <strain evidence="9 10">7sh_L</strain>
    </source>
</reference>
<dbReference type="Pfam" id="PF13624">
    <property type="entry name" value="SurA_N_3"/>
    <property type="match status" value="1"/>
</dbReference>
<evidence type="ECO:0000259" key="8">
    <source>
        <dbReference type="Pfam" id="PF13145"/>
    </source>
</evidence>
<dbReference type="GO" id="GO:0003755">
    <property type="term" value="F:peptidyl-prolyl cis-trans isomerase activity"/>
    <property type="evidence" value="ECO:0007669"/>
    <property type="project" value="UniProtKB-EC"/>
</dbReference>
<dbReference type="Gene3D" id="6.10.140.970">
    <property type="match status" value="1"/>
</dbReference>
<feature type="compositionally biased region" description="Basic and acidic residues" evidence="7">
    <location>
        <begin position="289"/>
        <end position="304"/>
    </location>
</feature>
<feature type="domain" description="PpiC" evidence="8">
    <location>
        <begin position="133"/>
        <end position="248"/>
    </location>
</feature>
<evidence type="ECO:0000256" key="3">
    <source>
        <dbReference type="ARBA" id="ARBA00013194"/>
    </source>
</evidence>
<comment type="catalytic activity">
    <reaction evidence="1">
        <text>[protein]-peptidylproline (omega=180) = [protein]-peptidylproline (omega=0)</text>
        <dbReference type="Rhea" id="RHEA:16237"/>
        <dbReference type="Rhea" id="RHEA-COMP:10747"/>
        <dbReference type="Rhea" id="RHEA-COMP:10748"/>
        <dbReference type="ChEBI" id="CHEBI:83833"/>
        <dbReference type="ChEBI" id="CHEBI:83834"/>
        <dbReference type="EC" id="5.2.1.8"/>
    </reaction>
</comment>
<proteinExistence type="inferred from homology"/>
<dbReference type="RefSeq" id="WP_400877771.1">
    <property type="nucleotide sequence ID" value="NZ_JBIWXY010000001.1"/>
</dbReference>
<dbReference type="InterPro" id="IPR027304">
    <property type="entry name" value="Trigger_fact/SurA_dom_sf"/>
</dbReference>
<evidence type="ECO:0000256" key="4">
    <source>
        <dbReference type="ARBA" id="ARBA00022729"/>
    </source>
</evidence>
<dbReference type="InterPro" id="IPR014274">
    <property type="entry name" value="PPIase_EpsD"/>
</dbReference>
<evidence type="ECO:0000256" key="7">
    <source>
        <dbReference type="SAM" id="MobiDB-lite"/>
    </source>
</evidence>
<dbReference type="Pfam" id="PF13145">
    <property type="entry name" value="Rotamase_2"/>
    <property type="match status" value="1"/>
</dbReference>
<gene>
    <name evidence="9" type="ORF">ACIKP9_00345</name>
</gene>
<evidence type="ECO:0000313" key="10">
    <source>
        <dbReference type="Proteomes" id="UP001617669"/>
    </source>
</evidence>
<keyword evidence="6 9" id="KW-0413">Isomerase</keyword>
<dbReference type="PANTHER" id="PTHR47245:SF1">
    <property type="entry name" value="FOLDASE PROTEIN PRSA"/>
    <property type="match status" value="1"/>
</dbReference>
<protein>
    <recommendedName>
        <fullName evidence="3">peptidylprolyl isomerase</fullName>
        <ecNumber evidence="3">5.2.1.8</ecNumber>
    </recommendedName>
</protein>
<dbReference type="PANTHER" id="PTHR47245">
    <property type="entry name" value="PEPTIDYLPROLYL ISOMERASE"/>
    <property type="match status" value="1"/>
</dbReference>
<keyword evidence="5" id="KW-0697">Rotamase</keyword>
<name>A0ABW8GH44_9PROT</name>
<dbReference type="Proteomes" id="UP001617669">
    <property type="component" value="Unassembled WGS sequence"/>
</dbReference>
<dbReference type="PROSITE" id="PS51257">
    <property type="entry name" value="PROKAR_LIPOPROTEIN"/>
    <property type="match status" value="1"/>
</dbReference>
<comment type="caution">
    <text evidence="9">The sequence shown here is derived from an EMBL/GenBank/DDBJ whole genome shotgun (WGS) entry which is preliminary data.</text>
</comment>
<accession>A0ABW8GH44</accession>
<dbReference type="Gene3D" id="1.10.8.1040">
    <property type="match status" value="1"/>
</dbReference>
<keyword evidence="10" id="KW-1185">Reference proteome</keyword>
<sequence length="312" mass="34601">MNTKIENLANHLSAIASKSLIGLIVATALIGCGEKPSDAKVSQSLVRVNGKEITVHQLNNELARANIQPAQKEAATKQILSSLIDRQLLEDAALKAKLDRNPNVMQTIERAKSQIIAQAYLQSKVANIGKPEKSEIEAFYKKNPALFSERKLVEMEQLLIDSRYINDEFKSVLGGFKTLQEVALWLDSKGIQYDRGEVARSVAELPPQISERLKDARKGQLFVIGMGPRTMLVLMDSIKDSPVSLADATTQIEQTLLNNKRKEIGELEIKRLREEAKIDYLNSSVEKPQVAEKKDVNKNAKDDITSGITGLK</sequence>
<evidence type="ECO:0000256" key="2">
    <source>
        <dbReference type="ARBA" id="ARBA00007656"/>
    </source>
</evidence>
<dbReference type="SUPFAM" id="SSF109998">
    <property type="entry name" value="Triger factor/SurA peptide-binding domain-like"/>
    <property type="match status" value="1"/>
</dbReference>
<dbReference type="EC" id="5.2.1.8" evidence="3"/>